<dbReference type="OrthoDB" id="9808046at2"/>
<dbReference type="GO" id="GO:0016787">
    <property type="term" value="F:hydrolase activity"/>
    <property type="evidence" value="ECO:0007669"/>
    <property type="project" value="UniProtKB-KW"/>
</dbReference>
<dbReference type="RefSeq" id="WP_159796937.1">
    <property type="nucleotide sequence ID" value="NZ_WTYM01000054.1"/>
</dbReference>
<evidence type="ECO:0000313" key="2">
    <source>
        <dbReference type="EMBL" id="MXO60663.1"/>
    </source>
</evidence>
<keyword evidence="3" id="KW-1185">Reference proteome</keyword>
<comment type="caution">
    <text evidence="2">The sequence shown here is derived from an EMBL/GenBank/DDBJ whole genome shotgun (WGS) entry which is preliminary data.</text>
</comment>
<evidence type="ECO:0000259" key="1">
    <source>
        <dbReference type="Pfam" id="PF00144"/>
    </source>
</evidence>
<dbReference type="Pfam" id="PF00144">
    <property type="entry name" value="Beta-lactamase"/>
    <property type="match status" value="1"/>
</dbReference>
<name>A0A6I4SXT1_9SPHN</name>
<proteinExistence type="predicted"/>
<dbReference type="AlphaFoldDB" id="A0A6I4SXT1"/>
<keyword evidence="2" id="KW-0378">Hydrolase</keyword>
<protein>
    <submittedName>
        <fullName evidence="2">Serine hydrolase</fullName>
    </submittedName>
</protein>
<organism evidence="2 3">
    <name type="scientific">Croceibacterium salegens</name>
    <dbReference type="NCBI Taxonomy" id="1737568"/>
    <lineage>
        <taxon>Bacteria</taxon>
        <taxon>Pseudomonadati</taxon>
        <taxon>Pseudomonadota</taxon>
        <taxon>Alphaproteobacteria</taxon>
        <taxon>Sphingomonadales</taxon>
        <taxon>Erythrobacteraceae</taxon>
        <taxon>Croceibacterium</taxon>
    </lineage>
</organism>
<dbReference type="SUPFAM" id="SSF56601">
    <property type="entry name" value="beta-lactamase/transpeptidase-like"/>
    <property type="match status" value="1"/>
</dbReference>
<dbReference type="PANTHER" id="PTHR43283:SF3">
    <property type="entry name" value="BETA-LACTAMASE FAMILY PROTEIN (AFU_ORTHOLOGUE AFUA_5G07500)"/>
    <property type="match status" value="1"/>
</dbReference>
<evidence type="ECO:0000313" key="3">
    <source>
        <dbReference type="Proteomes" id="UP000433652"/>
    </source>
</evidence>
<accession>A0A6I4SXT1</accession>
<dbReference type="EMBL" id="WTYM01000054">
    <property type="protein sequence ID" value="MXO60663.1"/>
    <property type="molecule type" value="Genomic_DNA"/>
</dbReference>
<dbReference type="Proteomes" id="UP000433652">
    <property type="component" value="Unassembled WGS sequence"/>
</dbReference>
<dbReference type="InterPro" id="IPR001466">
    <property type="entry name" value="Beta-lactam-related"/>
</dbReference>
<dbReference type="Gene3D" id="3.40.710.10">
    <property type="entry name" value="DD-peptidase/beta-lactamase superfamily"/>
    <property type="match status" value="1"/>
</dbReference>
<feature type="domain" description="Beta-lactamase-related" evidence="1">
    <location>
        <begin position="9"/>
        <end position="368"/>
    </location>
</feature>
<dbReference type="PANTHER" id="PTHR43283">
    <property type="entry name" value="BETA-LACTAMASE-RELATED"/>
    <property type="match status" value="1"/>
</dbReference>
<reference evidence="2 3" key="1">
    <citation type="submission" date="2019-12" db="EMBL/GenBank/DDBJ databases">
        <title>Genomic-based taxomic classification of the family Erythrobacteraceae.</title>
        <authorList>
            <person name="Xu L."/>
        </authorList>
    </citation>
    <scope>NUCLEOTIDE SEQUENCE [LARGE SCALE GENOMIC DNA]</scope>
    <source>
        <strain evidence="2 3">MCCC 1K01500</strain>
    </source>
</reference>
<gene>
    <name evidence="2" type="ORF">GRI89_14050</name>
</gene>
<sequence>MRALGQEVAGIIARHVDKGSISGAITLFMRNGVEELIDVQGTADVDPSFQLEADSIFPIFSLTKVVTAACVAQLVAEGRLSVDDPVSRWIPSFSSTRRVRYLVEGEAPPEFYPGFGPLPAQPQYLFIDASEEIRVHHLLTMTSGLQTIGIFNPDLPAIEPEDDLASWVKKLGSVSLDYEPGSRWSYSNAAGFDILGRIVELVSGSSFADFATKQFFDPLDMRDTMFGLGHADQERILPCGSLMHVPVLRPGYLSGSAGLISTARDYAQFVDLLLSGDRHAASILAPEARKMIRRNQIGALGFPGVRAGQYATLDPKTVPGLTYGYGVAIVEAAVADISLPIGSFGWDGIGTRRAWAIPQLDAVLVMLVPGIGAVADETHAEIEAAVCKFRSG</sequence>
<dbReference type="InterPro" id="IPR012338">
    <property type="entry name" value="Beta-lactam/transpept-like"/>
</dbReference>
<dbReference type="InterPro" id="IPR050789">
    <property type="entry name" value="Diverse_Enzym_Activities"/>
</dbReference>